<evidence type="ECO:0000313" key="4">
    <source>
        <dbReference type="Proteomes" id="UP001501057"/>
    </source>
</evidence>
<accession>A0ABN2K832</accession>
<dbReference type="CDD" id="cd03450">
    <property type="entry name" value="NodN"/>
    <property type="match status" value="1"/>
</dbReference>
<protein>
    <submittedName>
        <fullName evidence="3">MaoC family dehydratase</fullName>
    </submittedName>
</protein>
<dbReference type="InterPro" id="IPR002539">
    <property type="entry name" value="MaoC-like_dom"/>
</dbReference>
<dbReference type="PANTHER" id="PTHR42993:SF1">
    <property type="entry name" value="MAOC-LIKE DEHYDRATASE DOMAIN-CONTAINING PROTEIN"/>
    <property type="match status" value="1"/>
</dbReference>
<name>A0ABN2K832_9ACTN</name>
<dbReference type="Proteomes" id="UP001501057">
    <property type="component" value="Unassembled WGS sequence"/>
</dbReference>
<organism evidence="3 4">
    <name type="scientific">Aeromicrobium alkaliterrae</name>
    <dbReference type="NCBI Taxonomy" id="302168"/>
    <lineage>
        <taxon>Bacteria</taxon>
        <taxon>Bacillati</taxon>
        <taxon>Actinomycetota</taxon>
        <taxon>Actinomycetes</taxon>
        <taxon>Propionibacteriales</taxon>
        <taxon>Nocardioidaceae</taxon>
        <taxon>Aeromicrobium</taxon>
    </lineage>
</organism>
<comment type="similarity">
    <text evidence="1">Belongs to the enoyl-CoA hydratase/isomerase family.</text>
</comment>
<dbReference type="RefSeq" id="WP_344203564.1">
    <property type="nucleotide sequence ID" value="NZ_BAAAME010000005.1"/>
</dbReference>
<dbReference type="Gene3D" id="3.10.129.10">
    <property type="entry name" value="Hotdog Thioesterase"/>
    <property type="match status" value="1"/>
</dbReference>
<dbReference type="PANTHER" id="PTHR42993">
    <property type="entry name" value="MAOC-LIKE DEHYDRATASE DOMAIN-CONTAINING PROTEIN"/>
    <property type="match status" value="1"/>
</dbReference>
<dbReference type="Pfam" id="PF01575">
    <property type="entry name" value="MaoC_dehydratas"/>
    <property type="match status" value="1"/>
</dbReference>
<keyword evidence="4" id="KW-1185">Reference proteome</keyword>
<evidence type="ECO:0000313" key="3">
    <source>
        <dbReference type="EMBL" id="GAA1750264.1"/>
    </source>
</evidence>
<dbReference type="InterPro" id="IPR039375">
    <property type="entry name" value="NodN-like"/>
</dbReference>
<feature type="domain" description="MaoC-like" evidence="2">
    <location>
        <begin position="10"/>
        <end position="128"/>
    </location>
</feature>
<reference evidence="3 4" key="1">
    <citation type="journal article" date="2019" name="Int. J. Syst. Evol. Microbiol.">
        <title>The Global Catalogue of Microorganisms (GCM) 10K type strain sequencing project: providing services to taxonomists for standard genome sequencing and annotation.</title>
        <authorList>
            <consortium name="The Broad Institute Genomics Platform"/>
            <consortium name="The Broad Institute Genome Sequencing Center for Infectious Disease"/>
            <person name="Wu L."/>
            <person name="Ma J."/>
        </authorList>
    </citation>
    <scope>NUCLEOTIDE SEQUENCE [LARGE SCALE GENOMIC DNA]</scope>
    <source>
        <strain evidence="3 4">JCM 13518</strain>
    </source>
</reference>
<dbReference type="InterPro" id="IPR029069">
    <property type="entry name" value="HotDog_dom_sf"/>
</dbReference>
<evidence type="ECO:0000256" key="1">
    <source>
        <dbReference type="ARBA" id="ARBA00005254"/>
    </source>
</evidence>
<dbReference type="SUPFAM" id="SSF54637">
    <property type="entry name" value="Thioesterase/thiol ester dehydrase-isomerase"/>
    <property type="match status" value="1"/>
</dbReference>
<sequence length="150" mass="16025">MKTFENISAFAAAAGSELGQSDWVEVDQARIDLFADATGDHQWIHVDPERSADGPFGGTIAHGFLTLSMLPVFMHQVYEVENVAMAVNYGLDKVRFIAPVPAGARIRGSVVLDATQQLDGAVQGVMTTTIEIEGSAKPAAVVTSIVRYFG</sequence>
<evidence type="ECO:0000259" key="2">
    <source>
        <dbReference type="Pfam" id="PF01575"/>
    </source>
</evidence>
<proteinExistence type="inferred from homology"/>
<dbReference type="EMBL" id="BAAAME010000005">
    <property type="protein sequence ID" value="GAA1750264.1"/>
    <property type="molecule type" value="Genomic_DNA"/>
</dbReference>
<gene>
    <name evidence="3" type="ORF">GCM10009710_32740</name>
</gene>
<comment type="caution">
    <text evidence="3">The sequence shown here is derived from an EMBL/GenBank/DDBJ whole genome shotgun (WGS) entry which is preliminary data.</text>
</comment>